<evidence type="ECO:0000259" key="1">
    <source>
        <dbReference type="PROSITE" id="PS50181"/>
    </source>
</evidence>
<dbReference type="InterPro" id="IPR055357">
    <property type="entry name" value="LRR_At1g61320_AtMIF1"/>
</dbReference>
<dbReference type="AlphaFoldDB" id="A0A3B6PG47"/>
<proteinExistence type="predicted"/>
<dbReference type="STRING" id="4565.A0A3B6PG47"/>
<name>A0A3B6PG47_WHEAT</name>
<feature type="domain" description="F-box" evidence="1">
    <location>
        <begin position="87"/>
        <end position="123"/>
    </location>
</feature>
<dbReference type="InterPro" id="IPR036047">
    <property type="entry name" value="F-box-like_dom_sf"/>
</dbReference>
<dbReference type="PaxDb" id="4565-Traes_6BS_C4E87D47A.1"/>
<dbReference type="Gramene" id="TraesCS6B03G0171800.1">
    <property type="protein sequence ID" value="TraesCS6B03G0171800.1.CDS"/>
    <property type="gene ID" value="TraesCS6B03G0171800"/>
</dbReference>
<dbReference type="Gramene" id="TraesARI6B03G03401050.2">
    <property type="protein sequence ID" value="TraesARI6B03G03401050.2"/>
    <property type="gene ID" value="TraesARI6B03G03401050"/>
</dbReference>
<dbReference type="PANTHER" id="PTHR32153">
    <property type="entry name" value="OJ000223_09.16 PROTEIN"/>
    <property type="match status" value="1"/>
</dbReference>
<keyword evidence="3" id="KW-1185">Reference proteome</keyword>
<dbReference type="Gramene" id="TraesCS6B02G073800.1">
    <property type="protein sequence ID" value="TraesCS6B02G073800.1"/>
    <property type="gene ID" value="TraesCS6B02G073800"/>
</dbReference>
<reference evidence="2" key="1">
    <citation type="submission" date="2018-08" db="EMBL/GenBank/DDBJ databases">
        <authorList>
            <person name="Rossello M."/>
        </authorList>
    </citation>
    <scope>NUCLEOTIDE SEQUENCE [LARGE SCALE GENOMIC DNA]</scope>
    <source>
        <strain evidence="2">cv. Chinese Spring</strain>
    </source>
</reference>
<dbReference type="OrthoDB" id="589312at2759"/>
<reference evidence="2" key="2">
    <citation type="submission" date="2018-10" db="UniProtKB">
        <authorList>
            <consortium name="EnsemblPlants"/>
        </authorList>
    </citation>
    <scope>IDENTIFICATION</scope>
</reference>
<organism evidence="2">
    <name type="scientific">Triticum aestivum</name>
    <name type="common">Wheat</name>
    <dbReference type="NCBI Taxonomy" id="4565"/>
    <lineage>
        <taxon>Eukaryota</taxon>
        <taxon>Viridiplantae</taxon>
        <taxon>Streptophyta</taxon>
        <taxon>Embryophyta</taxon>
        <taxon>Tracheophyta</taxon>
        <taxon>Spermatophyta</taxon>
        <taxon>Magnoliopsida</taxon>
        <taxon>Liliopsida</taxon>
        <taxon>Poales</taxon>
        <taxon>Poaceae</taxon>
        <taxon>BOP clade</taxon>
        <taxon>Pooideae</taxon>
        <taxon>Triticodae</taxon>
        <taxon>Triticeae</taxon>
        <taxon>Triticinae</taxon>
        <taxon>Triticum</taxon>
    </lineage>
</organism>
<dbReference type="PROSITE" id="PS50181">
    <property type="entry name" value="FBOX"/>
    <property type="match status" value="1"/>
</dbReference>
<dbReference type="Pfam" id="PF23622">
    <property type="entry name" value="LRR_At1g61320_AtMIF1"/>
    <property type="match status" value="1"/>
</dbReference>
<protein>
    <recommendedName>
        <fullName evidence="1">F-box domain-containing protein</fullName>
    </recommendedName>
</protein>
<dbReference type="SUPFAM" id="SSF52047">
    <property type="entry name" value="RNI-like"/>
    <property type="match status" value="1"/>
</dbReference>
<dbReference type="Gene3D" id="3.80.10.10">
    <property type="entry name" value="Ribonuclease Inhibitor"/>
    <property type="match status" value="1"/>
</dbReference>
<dbReference type="Gramene" id="TraesRN6B0100163400.1">
    <property type="protein sequence ID" value="TraesRN6B0100163400.1"/>
    <property type="gene ID" value="TraesRN6B0100163400"/>
</dbReference>
<dbReference type="OMA" id="RIASHQM"/>
<dbReference type="Pfam" id="PF00646">
    <property type="entry name" value="F-box"/>
    <property type="match status" value="1"/>
</dbReference>
<dbReference type="InterPro" id="IPR032675">
    <property type="entry name" value="LRR_dom_sf"/>
</dbReference>
<dbReference type="Proteomes" id="UP000019116">
    <property type="component" value="Chromosome 6B"/>
</dbReference>
<sequence length="548" mass="62457">MSYCVFCGIISRETEAEAEESFSFCNRGRKEIDFEEWEESPIKEATSITSLKGQFFCFSGSAMKNKKGRRGRNKATCNEDAACKANGDRLSRLPNDLLLNILERVETFDALRACILSKRMLQLPAMLSQIVIDVGSLVPDPDSSREFGIRDVARVNGAVAKITDNILWMRSPGITIRKLNVRMVLRHYDVLSVGKSFAHAMATQKVQKAEIEFMTEKACADCTPADLVDFAKCFNTILADCLDAFAGLTRLWLQNMRFGEGDIPNVLTTCKRLKSLRLSYCDSGIRSVLCLEHAQLVDLEIDYGKFEKVVLNWLPELQQVTYNNWCSYDDEPLSFGFVPQLSKLSLAKIAVCSDRCLELSQLLANFLSISELHLNFRSEKIWVLPECPKLLTPVLGKLRLVNLENLPEGCDIAWTMFILEAAPVLKELCITVWDHWCIMVTDKEHRKASGYCDNRNVEWKPSVSILKHKNLAKLTIYGFQADDNFIRYVRRVMVAAVNMEEISLHDRMVWKCCSDSDPKTRYPRTDEERQHVIEELGMDLHSVVHFRS</sequence>
<dbReference type="SUPFAM" id="SSF81383">
    <property type="entry name" value="F-box domain"/>
    <property type="match status" value="1"/>
</dbReference>
<dbReference type="InterPro" id="IPR001810">
    <property type="entry name" value="F-box_dom"/>
</dbReference>
<evidence type="ECO:0000313" key="2">
    <source>
        <dbReference type="EnsemblPlants" id="TraesCS6B02G073800.1"/>
    </source>
</evidence>
<dbReference type="InterPro" id="IPR044997">
    <property type="entry name" value="F-box_plant"/>
</dbReference>
<evidence type="ECO:0000313" key="3">
    <source>
        <dbReference type="Proteomes" id="UP000019116"/>
    </source>
</evidence>
<dbReference type="EnsemblPlants" id="TraesCS6B02G073800.1">
    <property type="protein sequence ID" value="TraesCS6B02G073800.1"/>
    <property type="gene ID" value="TraesCS6B02G073800"/>
</dbReference>
<accession>A0A3B6PG47</accession>